<dbReference type="Proteomes" id="UP000023152">
    <property type="component" value="Unassembled WGS sequence"/>
</dbReference>
<evidence type="ECO:0000313" key="2">
    <source>
        <dbReference type="Proteomes" id="UP000023152"/>
    </source>
</evidence>
<reference evidence="1 2" key="1">
    <citation type="journal article" date="2013" name="Curr. Biol.">
        <title>The Genome of the Foraminiferan Reticulomyxa filosa.</title>
        <authorList>
            <person name="Glockner G."/>
            <person name="Hulsmann N."/>
            <person name="Schleicher M."/>
            <person name="Noegel A.A."/>
            <person name="Eichinger L."/>
            <person name="Gallinger C."/>
            <person name="Pawlowski J."/>
            <person name="Sierra R."/>
            <person name="Euteneuer U."/>
            <person name="Pillet L."/>
            <person name="Moustafa A."/>
            <person name="Platzer M."/>
            <person name="Groth M."/>
            <person name="Szafranski K."/>
            <person name="Schliwa M."/>
        </authorList>
    </citation>
    <scope>NUCLEOTIDE SEQUENCE [LARGE SCALE GENOMIC DNA]</scope>
</reference>
<accession>X6PFL2</accession>
<protein>
    <recommendedName>
        <fullName evidence="3">RNase H type-1 domain-containing protein</fullName>
    </recommendedName>
</protein>
<proteinExistence type="predicted"/>
<evidence type="ECO:0000313" key="1">
    <source>
        <dbReference type="EMBL" id="ETO36462.1"/>
    </source>
</evidence>
<name>X6PFL2_RETFI</name>
<dbReference type="EMBL" id="ASPP01000651">
    <property type="protein sequence ID" value="ETO36462.1"/>
    <property type="molecule type" value="Genomic_DNA"/>
</dbReference>
<sequence length="117" mass="13175">MLIFCDGNIYPNPGIGGVGLVIQGPSTPKWLELERLECTSWLDHNIDDAGECIFDFIVSNGLHILNAMPFNSTDDVELDEYRKKSKTKQGKSNFSTLQFCGKIVNKIKESIFTLKFE</sequence>
<dbReference type="AlphaFoldDB" id="X6PFL2"/>
<organism evidence="1 2">
    <name type="scientific">Reticulomyxa filosa</name>
    <dbReference type="NCBI Taxonomy" id="46433"/>
    <lineage>
        <taxon>Eukaryota</taxon>
        <taxon>Sar</taxon>
        <taxon>Rhizaria</taxon>
        <taxon>Retaria</taxon>
        <taxon>Foraminifera</taxon>
        <taxon>Monothalamids</taxon>
        <taxon>Reticulomyxidae</taxon>
        <taxon>Reticulomyxa</taxon>
    </lineage>
</organism>
<comment type="caution">
    <text evidence="1">The sequence shown here is derived from an EMBL/GenBank/DDBJ whole genome shotgun (WGS) entry which is preliminary data.</text>
</comment>
<keyword evidence="2" id="KW-1185">Reference proteome</keyword>
<gene>
    <name evidence="1" type="ORF">RFI_00600</name>
</gene>
<evidence type="ECO:0008006" key="3">
    <source>
        <dbReference type="Google" id="ProtNLM"/>
    </source>
</evidence>